<gene>
    <name evidence="7" type="ORF">DQL93_06895</name>
    <name evidence="8" type="ORF">LOB85_07380</name>
</gene>
<proteinExistence type="inferred from homology"/>
<evidence type="ECO:0000259" key="5">
    <source>
        <dbReference type="Pfam" id="PF01154"/>
    </source>
</evidence>
<feature type="domain" description="Hydroxymethylglutaryl-coenzyme A synthase N-terminal" evidence="5">
    <location>
        <begin position="2"/>
        <end position="164"/>
    </location>
</feature>
<dbReference type="Gene3D" id="3.40.47.10">
    <property type="match status" value="2"/>
</dbReference>
<evidence type="ECO:0000313" key="7">
    <source>
        <dbReference type="EMBL" id="AZA16256.1"/>
    </source>
</evidence>
<dbReference type="InterPro" id="IPR016039">
    <property type="entry name" value="Thiolase-like"/>
</dbReference>
<dbReference type="NCBIfam" id="TIGR01835">
    <property type="entry name" value="HMG-CoA-S_prok"/>
    <property type="match status" value="1"/>
</dbReference>
<dbReference type="EMBL" id="JAJNUY010000034">
    <property type="protein sequence ID" value="MCD5563923.1"/>
    <property type="molecule type" value="Genomic_DNA"/>
</dbReference>
<dbReference type="SUPFAM" id="SSF53901">
    <property type="entry name" value="Thiolase-like"/>
    <property type="match status" value="2"/>
</dbReference>
<dbReference type="Proteomes" id="UP001200334">
    <property type="component" value="Unassembled WGS sequence"/>
</dbReference>
<feature type="binding site" evidence="4">
    <location>
        <position position="275"/>
    </location>
    <ligand>
        <name>(3S)-3-hydroxy-3-methylglutaryl-CoA</name>
        <dbReference type="ChEBI" id="CHEBI:43074"/>
    </ligand>
</feature>
<dbReference type="InterPro" id="IPR011554">
    <property type="entry name" value="HMG_CoA_synthase_prok"/>
</dbReference>
<dbReference type="EMBL" id="CP031023">
    <property type="protein sequence ID" value="AZA16256.1"/>
    <property type="molecule type" value="Genomic_DNA"/>
</dbReference>
<dbReference type="InterPro" id="IPR013746">
    <property type="entry name" value="HMG_CoA_synt_C_dom"/>
</dbReference>
<dbReference type="GO" id="GO:0004421">
    <property type="term" value="F:hydroxymethylglutaryl-CoA synthase activity"/>
    <property type="evidence" value="ECO:0007669"/>
    <property type="project" value="UniProtKB-EC"/>
</dbReference>
<feature type="binding site" evidence="4">
    <location>
        <position position="143"/>
    </location>
    <ligand>
        <name>(3S)-3-hydroxy-3-methylglutaryl-CoA</name>
        <dbReference type="ChEBI" id="CHEBI:43074"/>
    </ligand>
</feature>
<organism evidence="7">
    <name type="scientific">Lactobacillus delbrueckii subsp. lactis</name>
    <dbReference type="NCBI Taxonomy" id="29397"/>
    <lineage>
        <taxon>Bacteria</taxon>
        <taxon>Bacillati</taxon>
        <taxon>Bacillota</taxon>
        <taxon>Bacilli</taxon>
        <taxon>Lactobacillales</taxon>
        <taxon>Lactobacillaceae</taxon>
        <taxon>Lactobacillus</taxon>
    </lineage>
</organism>
<feature type="binding site" evidence="4">
    <location>
        <position position="29"/>
    </location>
    <ligand>
        <name>(3S)-3-hydroxy-3-methylglutaryl-CoA</name>
        <dbReference type="ChEBI" id="CHEBI:43074"/>
    </ligand>
</feature>
<reference evidence="7" key="1">
    <citation type="submission" date="2018-07" db="EMBL/GenBank/DDBJ databases">
        <authorList>
            <person name="Somerville V."/>
        </authorList>
    </citation>
    <scope>NUCLEOTIDE SEQUENCE</scope>
    <source>
        <strain evidence="7">NWC_2_2</strain>
    </source>
</reference>
<accession>A0A061C979</accession>
<feature type="active site" description="Proton donor/acceptor" evidence="3">
    <location>
        <position position="79"/>
    </location>
</feature>
<dbReference type="PANTHER" id="PTHR43323:SF2">
    <property type="entry name" value="HYDROXYMETHYLGLUTARYL-COA SYNTHASE"/>
    <property type="match status" value="1"/>
</dbReference>
<reference evidence="8 9" key="2">
    <citation type="submission" date="2021-12" db="EMBL/GenBank/DDBJ databases">
        <title>Antimicrobial susceptibility of Lactobacillus delbrueckii subsp. lactis obtained from milk products and other habitats.</title>
        <authorList>
            <person name="Shani N."/>
        </authorList>
    </citation>
    <scope>NUCLEOTIDE SEQUENCE [LARGE SCALE GENOMIC DNA]</scope>
    <source>
        <strain evidence="8 9">FAM 21755</strain>
    </source>
</reference>
<feature type="active site" description="Acyl-thioester intermediate" evidence="3">
    <location>
        <position position="111"/>
    </location>
</feature>
<evidence type="ECO:0000256" key="3">
    <source>
        <dbReference type="PIRSR" id="PIRSR611554-1"/>
    </source>
</evidence>
<evidence type="ECO:0000256" key="1">
    <source>
        <dbReference type="ARBA" id="ARBA00007061"/>
    </source>
</evidence>
<dbReference type="Pfam" id="PF01154">
    <property type="entry name" value="HMG_CoA_synt_N"/>
    <property type="match status" value="1"/>
</dbReference>
<evidence type="ECO:0000313" key="8">
    <source>
        <dbReference type="EMBL" id="MCD5563923.1"/>
    </source>
</evidence>
<keyword evidence="2 7" id="KW-0808">Transferase</keyword>
<dbReference type="InterPro" id="IPR013528">
    <property type="entry name" value="HMG_CoA_synth_N"/>
</dbReference>
<feature type="domain" description="Hydroxymethylglutaryl-coenzyme A synthase C-terminal" evidence="6">
    <location>
        <begin position="264"/>
        <end position="386"/>
    </location>
</feature>
<name>A0A061C979_LACDL</name>
<comment type="similarity">
    <text evidence="1">Belongs to the thiolase-like superfamily. HMG-CoA synthase family.</text>
</comment>
<keyword evidence="7" id="KW-0012">Acyltransferase</keyword>
<dbReference type="Pfam" id="PF08540">
    <property type="entry name" value="HMG_CoA_synt_C"/>
    <property type="match status" value="1"/>
</dbReference>
<feature type="active site" description="Proton donor/acceptor" evidence="3">
    <location>
        <position position="233"/>
    </location>
</feature>
<protein>
    <submittedName>
        <fullName evidence="7">Hydroxymethylglutaryl-CoA synthase</fullName>
        <ecNumber evidence="7">2.3.3.10</ecNumber>
    </submittedName>
</protein>
<dbReference type="PANTHER" id="PTHR43323">
    <property type="entry name" value="3-HYDROXY-3-METHYLGLUTARYL COENZYME A SYNTHASE"/>
    <property type="match status" value="1"/>
</dbReference>
<dbReference type="GO" id="GO:0006084">
    <property type="term" value="P:acetyl-CoA metabolic process"/>
    <property type="evidence" value="ECO:0007669"/>
    <property type="project" value="InterPro"/>
</dbReference>
<evidence type="ECO:0000259" key="6">
    <source>
        <dbReference type="Pfam" id="PF08540"/>
    </source>
</evidence>
<dbReference type="CDD" id="cd00827">
    <property type="entry name" value="init_cond_enzymes"/>
    <property type="match status" value="1"/>
</dbReference>
<evidence type="ECO:0000313" key="9">
    <source>
        <dbReference type="Proteomes" id="UP001200334"/>
    </source>
</evidence>
<feature type="binding site" evidence="4">
    <location>
        <position position="242"/>
    </location>
    <ligand>
        <name>(3S)-3-hydroxy-3-methylglutaryl-CoA</name>
        <dbReference type="ChEBI" id="CHEBI:43074"/>
    </ligand>
</feature>
<dbReference type="AlphaFoldDB" id="A0A061C979"/>
<evidence type="ECO:0000256" key="4">
    <source>
        <dbReference type="PIRSR" id="PIRSR611554-2"/>
    </source>
</evidence>
<sequence length="387" mass="42979">MDIGIDQIGFYTPNKFVDMVDLANARNQDPNKFLIGIGQDRMAVADKTQDAVSMGINATAEYLDQVDLEQLGLLIFATESGIDQSKSASLFVKEALNLPARIRTFEIKEACFALTASLQVARDYVRAHPHHSAMIIGSDIARYGLATAGEVTQGAGAISMLIKENPAIIALEDGHTSHSENINDFWRPNNLATAVVDGHYSRDVYLDFFKSTFKPFLAEKQLQVSDFAGICYHLPYTKMGYKAHKIAIEGQDDETVKRLSDNFQLSAKYSRQVGNIYTASLYMSVLSLLENGDLEAGDRIGFFSYGSGAMAEFFSGKVVAGYQKRLRPALHARMLKERIRLGVGQYEDIFTEGLEALPENVEFTSDANHGTWYLAGQEGYVRQYKQK</sequence>
<dbReference type="EC" id="2.3.3.10" evidence="7"/>
<evidence type="ECO:0000256" key="2">
    <source>
        <dbReference type="ARBA" id="ARBA00022679"/>
    </source>
</evidence>
<dbReference type="RefSeq" id="WP_003619893.1">
    <property type="nucleotide sequence ID" value="NZ_CP046131.1"/>
</dbReference>